<dbReference type="SUPFAM" id="SSF143880">
    <property type="entry name" value="NE0471 N-terminal domain-like"/>
    <property type="match status" value="1"/>
</dbReference>
<gene>
    <name evidence="1" type="ORF">IAB08_02045</name>
</gene>
<proteinExistence type="predicted"/>
<sequence>MELLWVKKAEYLDGYKLSLVFNDGKRRIFDFSSLLDSDEELYGPLKDMSVFKSFALDGWTVTWNEGRIDIAPEYLFEHGIPA</sequence>
<evidence type="ECO:0000313" key="2">
    <source>
        <dbReference type="Proteomes" id="UP000823612"/>
    </source>
</evidence>
<dbReference type="Proteomes" id="UP000823612">
    <property type="component" value="Unassembled WGS sequence"/>
</dbReference>
<dbReference type="Gene3D" id="3.30.2020.10">
    <property type="entry name" value="NE0471-like N-terminal domain"/>
    <property type="match status" value="1"/>
</dbReference>
<name>A0A9D9DTA1_9BACT</name>
<organism evidence="1 2">
    <name type="scientific">Candidatus Pullibacteroides excrementavium</name>
    <dbReference type="NCBI Taxonomy" id="2840905"/>
    <lineage>
        <taxon>Bacteria</taxon>
        <taxon>Pseudomonadati</taxon>
        <taxon>Bacteroidota</taxon>
        <taxon>Bacteroidia</taxon>
        <taxon>Bacteroidales</taxon>
        <taxon>Candidatus Pullibacteroides</taxon>
    </lineage>
</organism>
<dbReference type="Pfam" id="PF10387">
    <property type="entry name" value="DUF2442"/>
    <property type="match status" value="1"/>
</dbReference>
<reference evidence="1" key="1">
    <citation type="submission" date="2020-10" db="EMBL/GenBank/DDBJ databases">
        <authorList>
            <person name="Gilroy R."/>
        </authorList>
    </citation>
    <scope>NUCLEOTIDE SEQUENCE</scope>
    <source>
        <strain evidence="1">2889</strain>
    </source>
</reference>
<dbReference type="InterPro" id="IPR018841">
    <property type="entry name" value="DUF2442"/>
</dbReference>
<comment type="caution">
    <text evidence="1">The sequence shown here is derived from an EMBL/GenBank/DDBJ whole genome shotgun (WGS) entry which is preliminary data.</text>
</comment>
<dbReference type="EMBL" id="JADIMZ010000028">
    <property type="protein sequence ID" value="MBO8432061.1"/>
    <property type="molecule type" value="Genomic_DNA"/>
</dbReference>
<protein>
    <submittedName>
        <fullName evidence="1">DUF2442 domain-containing protein</fullName>
    </submittedName>
</protein>
<accession>A0A9D9DTA1</accession>
<dbReference type="InterPro" id="IPR036782">
    <property type="entry name" value="NE0471-like_N"/>
</dbReference>
<dbReference type="AlphaFoldDB" id="A0A9D9DTA1"/>
<evidence type="ECO:0000313" key="1">
    <source>
        <dbReference type="EMBL" id="MBO8432061.1"/>
    </source>
</evidence>
<reference evidence="1" key="2">
    <citation type="journal article" date="2021" name="PeerJ">
        <title>Extensive microbial diversity within the chicken gut microbiome revealed by metagenomics and culture.</title>
        <authorList>
            <person name="Gilroy R."/>
            <person name="Ravi A."/>
            <person name="Getino M."/>
            <person name="Pursley I."/>
            <person name="Horton D.L."/>
            <person name="Alikhan N.F."/>
            <person name="Baker D."/>
            <person name="Gharbi K."/>
            <person name="Hall N."/>
            <person name="Watson M."/>
            <person name="Adriaenssens E.M."/>
            <person name="Foster-Nyarko E."/>
            <person name="Jarju S."/>
            <person name="Secka A."/>
            <person name="Antonio M."/>
            <person name="Oren A."/>
            <person name="Chaudhuri R.R."/>
            <person name="La Ragione R."/>
            <person name="Hildebrand F."/>
            <person name="Pallen M.J."/>
        </authorList>
    </citation>
    <scope>NUCLEOTIDE SEQUENCE</scope>
    <source>
        <strain evidence="1">2889</strain>
    </source>
</reference>